<reference evidence="1" key="1">
    <citation type="submission" date="2018-07" db="EMBL/GenBank/DDBJ databases">
        <authorList>
            <person name="Ashton P.M."/>
            <person name="Dallman T."/>
            <person name="Nair S."/>
            <person name="De Pinna E."/>
            <person name="Peters T."/>
            <person name="Grant K."/>
        </authorList>
    </citation>
    <scope>NUCLEOTIDE SEQUENCE</scope>
    <source>
        <strain evidence="1">333397</strain>
    </source>
</reference>
<name>A0A636GAE3_SALET</name>
<dbReference type="EMBL" id="AAMJPF010000019">
    <property type="protein sequence ID" value="EDI0272406.1"/>
    <property type="molecule type" value="Genomic_DNA"/>
</dbReference>
<comment type="caution">
    <text evidence="1">The sequence shown here is derived from an EMBL/GenBank/DDBJ whole genome shotgun (WGS) entry which is preliminary data.</text>
</comment>
<accession>A0A636GAE3</accession>
<proteinExistence type="predicted"/>
<gene>
    <name evidence="1" type="ORF">CC707_14955</name>
</gene>
<dbReference type="AlphaFoldDB" id="A0A636GAE3"/>
<evidence type="ECO:0000313" key="1">
    <source>
        <dbReference type="EMBL" id="EDI0272406.1"/>
    </source>
</evidence>
<sequence>MIQTNSTQLGSPPVMDLSFLGGIFGGIPAGPMEDCVNTATALIGWSKLTPDTKNHPNGAIGHGIIQTLDTLGAGQDGRRYLPVVPVMQEWVFQQAFLADGSLMTRQRINIMDWTPWVKRW</sequence>
<organism evidence="1">
    <name type="scientific">Salmonella enterica subsp. enterica serovar Panama</name>
    <dbReference type="NCBI Taxonomy" id="29472"/>
    <lineage>
        <taxon>Bacteria</taxon>
        <taxon>Pseudomonadati</taxon>
        <taxon>Pseudomonadota</taxon>
        <taxon>Gammaproteobacteria</taxon>
        <taxon>Enterobacterales</taxon>
        <taxon>Enterobacteriaceae</taxon>
        <taxon>Salmonella</taxon>
    </lineage>
</organism>
<protein>
    <submittedName>
        <fullName evidence="1">Uncharacterized protein</fullName>
    </submittedName>
</protein>